<sequence>MVRTSLTPRHGLAGRSCEALDSEHALSRTCSRLLTICKYCNGQENGGSGLQSQRAPTRRIPCCLLARLDKAIRAGEKPKVKRKTRGWTLHGRCRSQILHAFPDVLHATGQARRHACQVDAQPSRAIQGGQMCVLVAPHSSAEARVPSSQGHSDTDRAVACWSSVSARARRVVIGPLPSKRLRRGQWAPGSGPCTAPFAGGLVLISFPRAGQATIHRLFHRRLLSPGLAPFALLFLPCLLFVAVFSFINTIARPLLLLGSPTSRTRRCILSSFIHLLLLPTPLSTTILGPRPSDSLPYPGSSGFIPSAGIRPVLPRRTA</sequence>
<keyword evidence="1" id="KW-0472">Membrane</keyword>
<keyword evidence="1" id="KW-0812">Transmembrane</keyword>
<organism evidence="2 3">
    <name type="scientific">Purpureocillium lilacinum</name>
    <name type="common">Paecilomyces lilacinus</name>
    <dbReference type="NCBI Taxonomy" id="33203"/>
    <lineage>
        <taxon>Eukaryota</taxon>
        <taxon>Fungi</taxon>
        <taxon>Dikarya</taxon>
        <taxon>Ascomycota</taxon>
        <taxon>Pezizomycotina</taxon>
        <taxon>Sordariomycetes</taxon>
        <taxon>Hypocreomycetidae</taxon>
        <taxon>Hypocreales</taxon>
        <taxon>Ophiocordycipitaceae</taxon>
        <taxon>Purpureocillium</taxon>
    </lineage>
</organism>
<evidence type="ECO:0000256" key="1">
    <source>
        <dbReference type="SAM" id="Phobius"/>
    </source>
</evidence>
<reference evidence="2 3" key="1">
    <citation type="submission" date="2016-02" db="EMBL/GenBank/DDBJ databases">
        <title>Biosynthesis of antibiotic leucinostatins and their inhibition on Phytophthora in bio-control Purpureocillium lilacinum.</title>
        <authorList>
            <person name="Wang G."/>
            <person name="Liu Z."/>
            <person name="Lin R."/>
            <person name="Li E."/>
            <person name="Mao Z."/>
            <person name="Ling J."/>
            <person name="Yin W."/>
            <person name="Xie B."/>
        </authorList>
    </citation>
    <scope>NUCLEOTIDE SEQUENCE [LARGE SCALE GENOMIC DNA]</scope>
    <source>
        <strain evidence="2">PLFJ-1</strain>
    </source>
</reference>
<evidence type="ECO:0000313" key="2">
    <source>
        <dbReference type="EMBL" id="OAQ89332.1"/>
    </source>
</evidence>
<accession>A0A179HHD2</accession>
<gene>
    <name evidence="2" type="ORF">VFPFJ_05741</name>
</gene>
<evidence type="ECO:0000313" key="3">
    <source>
        <dbReference type="Proteomes" id="UP000078340"/>
    </source>
</evidence>
<feature type="transmembrane region" description="Helical" evidence="1">
    <location>
        <begin position="268"/>
        <end position="288"/>
    </location>
</feature>
<dbReference type="Proteomes" id="UP000078340">
    <property type="component" value="Unassembled WGS sequence"/>
</dbReference>
<keyword evidence="1" id="KW-1133">Transmembrane helix</keyword>
<dbReference type="EMBL" id="LSBI01000005">
    <property type="protein sequence ID" value="OAQ89332.1"/>
    <property type="molecule type" value="Genomic_DNA"/>
</dbReference>
<protein>
    <submittedName>
        <fullName evidence="2">Uncharacterized protein</fullName>
    </submittedName>
</protein>
<proteinExistence type="predicted"/>
<name>A0A179HHD2_PURLI</name>
<dbReference type="AlphaFoldDB" id="A0A179HHD2"/>
<feature type="transmembrane region" description="Helical" evidence="1">
    <location>
        <begin position="226"/>
        <end position="247"/>
    </location>
</feature>
<comment type="caution">
    <text evidence="2">The sequence shown here is derived from an EMBL/GenBank/DDBJ whole genome shotgun (WGS) entry which is preliminary data.</text>
</comment>